<accession>A0A840PPC1</accession>
<keyword evidence="2" id="KW-1185">Reference proteome</keyword>
<dbReference type="GO" id="GO:0016757">
    <property type="term" value="F:glycosyltransferase activity"/>
    <property type="evidence" value="ECO:0007669"/>
    <property type="project" value="UniProtKB-KW"/>
</dbReference>
<keyword evidence="1" id="KW-0328">Glycosyltransferase</keyword>
<dbReference type="Pfam" id="PF13692">
    <property type="entry name" value="Glyco_trans_1_4"/>
    <property type="match status" value="1"/>
</dbReference>
<gene>
    <name evidence="1" type="ORF">HNP84_009667</name>
</gene>
<dbReference type="SUPFAM" id="SSF53756">
    <property type="entry name" value="UDP-Glycosyltransferase/glycogen phosphorylase"/>
    <property type="match status" value="1"/>
</dbReference>
<sequence length="396" mass="41424">MAQSTVNAPDGKTGATGDRLLVVYAGGTLYDGVAGTDRQIADRLTRLADVLYVDPPQPTRRFAGHALERVRPGLWRLTPAAPPGGYRPGVRRLTEVLARRAVRRAAATIGAPIGAVIVAGTIDLLGAAPPGAPALWYRTDDLVAGAGLIGLSAGPLARAEARMAARADAIAVVSPALADRMAGLGRIAALVPNGCDVAAYDGVDDAPWPDDLPQELAGRPVAGFVGHVNARIDLGLLERVAAAGHPLVIVGPASRDFAGGRFAELCALPNVHWVGRKPYVELPSYLRAIDVGLTPYADTAFNRASFPLKTLEYLAAGRAAVTTALPAAEWLAAGPLLRIAATPEDFARAAGEELARPRTGELYARRRAFAAEHDWNRRLATLAGLIGVEAKEVAGR</sequence>
<keyword evidence="1" id="KW-0808">Transferase</keyword>
<dbReference type="AlphaFoldDB" id="A0A840PPC1"/>
<dbReference type="EC" id="2.4.-.-" evidence="1"/>
<dbReference type="Gene3D" id="3.40.50.11010">
    <property type="match status" value="1"/>
</dbReference>
<dbReference type="Gene3D" id="3.40.50.2000">
    <property type="entry name" value="Glycogen Phosphorylase B"/>
    <property type="match status" value="1"/>
</dbReference>
<dbReference type="EMBL" id="JACHGN010000034">
    <property type="protein sequence ID" value="MBB5139903.1"/>
    <property type="molecule type" value="Genomic_DNA"/>
</dbReference>
<organism evidence="1 2">
    <name type="scientific">Thermocatellispora tengchongensis</name>
    <dbReference type="NCBI Taxonomy" id="1073253"/>
    <lineage>
        <taxon>Bacteria</taxon>
        <taxon>Bacillati</taxon>
        <taxon>Actinomycetota</taxon>
        <taxon>Actinomycetes</taxon>
        <taxon>Streptosporangiales</taxon>
        <taxon>Streptosporangiaceae</taxon>
        <taxon>Thermocatellispora</taxon>
    </lineage>
</organism>
<comment type="caution">
    <text evidence="1">The sequence shown here is derived from an EMBL/GenBank/DDBJ whole genome shotgun (WGS) entry which is preliminary data.</text>
</comment>
<reference evidence="1 2" key="1">
    <citation type="submission" date="2020-08" db="EMBL/GenBank/DDBJ databases">
        <title>Genomic Encyclopedia of Type Strains, Phase IV (KMG-IV): sequencing the most valuable type-strain genomes for metagenomic binning, comparative biology and taxonomic classification.</title>
        <authorList>
            <person name="Goeker M."/>
        </authorList>
    </citation>
    <scope>NUCLEOTIDE SEQUENCE [LARGE SCALE GENOMIC DNA]</scope>
    <source>
        <strain evidence="1 2">DSM 45615</strain>
    </source>
</reference>
<evidence type="ECO:0000313" key="1">
    <source>
        <dbReference type="EMBL" id="MBB5139903.1"/>
    </source>
</evidence>
<protein>
    <submittedName>
        <fullName evidence="1">Teichuronic acid biosynthesis glycosyltransferase TuaH</fullName>
        <ecNumber evidence="1">2.4.-.-</ecNumber>
    </submittedName>
</protein>
<evidence type="ECO:0000313" key="2">
    <source>
        <dbReference type="Proteomes" id="UP000578449"/>
    </source>
</evidence>
<dbReference type="Proteomes" id="UP000578449">
    <property type="component" value="Unassembled WGS sequence"/>
</dbReference>
<name>A0A840PPC1_9ACTN</name>
<proteinExistence type="predicted"/>
<dbReference type="RefSeq" id="WP_185056714.1">
    <property type="nucleotide sequence ID" value="NZ_BAABIX010000052.1"/>
</dbReference>
<dbReference type="PANTHER" id="PTHR12526">
    <property type="entry name" value="GLYCOSYLTRANSFERASE"/>
    <property type="match status" value="1"/>
</dbReference>